<dbReference type="InterPro" id="IPR051533">
    <property type="entry name" value="WaaL-like"/>
</dbReference>
<dbReference type="PANTHER" id="PTHR37422:SF13">
    <property type="entry name" value="LIPOPOLYSACCHARIDE BIOSYNTHESIS PROTEIN PA4999-RELATED"/>
    <property type="match status" value="1"/>
</dbReference>
<dbReference type="eggNOG" id="COG3307">
    <property type="taxonomic scope" value="Bacteria"/>
</dbReference>
<evidence type="ECO:0000259" key="7">
    <source>
        <dbReference type="Pfam" id="PF04932"/>
    </source>
</evidence>
<evidence type="ECO:0000256" key="2">
    <source>
        <dbReference type="ARBA" id="ARBA00022692"/>
    </source>
</evidence>
<dbReference type="GO" id="GO:0016020">
    <property type="term" value="C:membrane"/>
    <property type="evidence" value="ECO:0007669"/>
    <property type="project" value="UniProtKB-SubCell"/>
</dbReference>
<evidence type="ECO:0000256" key="1">
    <source>
        <dbReference type="ARBA" id="ARBA00004141"/>
    </source>
</evidence>
<evidence type="ECO:0000256" key="4">
    <source>
        <dbReference type="ARBA" id="ARBA00023136"/>
    </source>
</evidence>
<name>A0A081BTS1_VECG1</name>
<feature type="region of interest" description="Disordered" evidence="5">
    <location>
        <begin position="509"/>
        <end position="532"/>
    </location>
</feature>
<feature type="transmembrane region" description="Helical" evidence="6">
    <location>
        <begin position="484"/>
        <end position="503"/>
    </location>
</feature>
<dbReference type="Proteomes" id="UP000030661">
    <property type="component" value="Unassembled WGS sequence"/>
</dbReference>
<feature type="transmembrane region" description="Helical" evidence="6">
    <location>
        <begin position="261"/>
        <end position="280"/>
    </location>
</feature>
<feature type="transmembrane region" description="Helical" evidence="6">
    <location>
        <begin position="287"/>
        <end position="302"/>
    </location>
</feature>
<gene>
    <name evidence="8" type="ORF">U27_02684</name>
</gene>
<dbReference type="EMBL" id="DF820464">
    <property type="protein sequence ID" value="GAK55726.1"/>
    <property type="molecule type" value="Genomic_DNA"/>
</dbReference>
<feature type="transmembrane region" description="Helical" evidence="6">
    <location>
        <begin position="12"/>
        <end position="34"/>
    </location>
</feature>
<dbReference type="AlphaFoldDB" id="A0A081BTS1"/>
<keyword evidence="4 6" id="KW-0472">Membrane</keyword>
<feature type="transmembrane region" description="Helical" evidence="6">
    <location>
        <begin position="416"/>
        <end position="441"/>
    </location>
</feature>
<evidence type="ECO:0000256" key="3">
    <source>
        <dbReference type="ARBA" id="ARBA00022989"/>
    </source>
</evidence>
<protein>
    <recommendedName>
        <fullName evidence="7">O-antigen ligase-related domain-containing protein</fullName>
    </recommendedName>
</protein>
<evidence type="ECO:0000313" key="9">
    <source>
        <dbReference type="Proteomes" id="UP000030661"/>
    </source>
</evidence>
<proteinExistence type="predicted"/>
<evidence type="ECO:0000256" key="6">
    <source>
        <dbReference type="SAM" id="Phobius"/>
    </source>
</evidence>
<reference evidence="8" key="1">
    <citation type="journal article" date="2015" name="PeerJ">
        <title>First genomic representation of candidate bacterial phylum KSB3 points to enhanced environmental sensing as a trigger of wastewater bulking.</title>
        <authorList>
            <person name="Sekiguchi Y."/>
            <person name="Ohashi A."/>
            <person name="Parks D.H."/>
            <person name="Yamauchi T."/>
            <person name="Tyson G.W."/>
            <person name="Hugenholtz P."/>
        </authorList>
    </citation>
    <scope>NUCLEOTIDE SEQUENCE [LARGE SCALE GENOMIC DNA]</scope>
</reference>
<keyword evidence="9" id="KW-1185">Reference proteome</keyword>
<dbReference type="PANTHER" id="PTHR37422">
    <property type="entry name" value="TEICHURONIC ACID BIOSYNTHESIS PROTEIN TUAE"/>
    <property type="match status" value="1"/>
</dbReference>
<feature type="domain" description="O-antigen ligase-related" evidence="7">
    <location>
        <begin position="292"/>
        <end position="433"/>
    </location>
</feature>
<feature type="transmembrane region" description="Helical" evidence="6">
    <location>
        <begin position="453"/>
        <end position="472"/>
    </location>
</feature>
<accession>A0A081BTS1</accession>
<dbReference type="STRING" id="1499967.U27_02684"/>
<feature type="transmembrane region" description="Helical" evidence="6">
    <location>
        <begin position="40"/>
        <end position="59"/>
    </location>
</feature>
<keyword evidence="2 6" id="KW-0812">Transmembrane</keyword>
<dbReference type="HOGENOM" id="CLU_528601_0_0_0"/>
<keyword evidence="3 6" id="KW-1133">Transmembrane helix</keyword>
<feature type="transmembrane region" description="Helical" evidence="6">
    <location>
        <begin position="308"/>
        <end position="323"/>
    </location>
</feature>
<dbReference type="InterPro" id="IPR007016">
    <property type="entry name" value="O-antigen_ligase-rel_domated"/>
</dbReference>
<feature type="transmembrane region" description="Helical" evidence="6">
    <location>
        <begin position="80"/>
        <end position="99"/>
    </location>
</feature>
<feature type="transmembrane region" description="Helical" evidence="6">
    <location>
        <begin position="164"/>
        <end position="183"/>
    </location>
</feature>
<dbReference type="Pfam" id="PF04932">
    <property type="entry name" value="Wzy_C"/>
    <property type="match status" value="1"/>
</dbReference>
<sequence length="532" mass="59814">MNRPMTWTFSERNFLPFLKSASILLLGTGIGILANIYSPTYVAIGTALFTLLCMSLYVLSSRGWATEEHPVMLEKQKNPLLFYLFYLAFFLSITIPKSGRTFANIPITTANIVILCALVFWALRLAFSQETLFSLPLAKPLLVFMLYGCFALMVGLAHENPTKIVILDFVAFIGFIPVYFLVCSVLRKPSQITKIVWTVVIALILVCAYGMLQKRFGPERIAIPGITEQYDLILYAHFGGRWNIIAGGGQKLYSTFQNGNIFGHHLATFLPFIGGFFLGIRSTRKKTVLFGIFLFCCYILILTYSRGALAGTICGFMTLALISKKIRLKAFIAIVAAFFLLLGLLWYYADQPGMERYDVRKVSEDPNSFSAGRLERAQEVLKGFANLPMIDKIFGLGWGGELISPKYWRFLYVDNLYLTFLFKLGIVGTLIFITILTQLLLKLLHYCRSTTDPVIHGLLYGSIAGLVAAMVHNLADALWLFPPLAANFWFLAGISICIGMIAARQESAQQKAETPPFDRLRTPQKTRIRRMR</sequence>
<comment type="subcellular location">
    <subcellularLocation>
        <location evidence="1">Membrane</location>
        <topology evidence="1">Multi-pass membrane protein</topology>
    </subcellularLocation>
</comment>
<evidence type="ECO:0000256" key="5">
    <source>
        <dbReference type="SAM" id="MobiDB-lite"/>
    </source>
</evidence>
<organism evidence="8">
    <name type="scientific">Vecturithrix granuli</name>
    <dbReference type="NCBI Taxonomy" id="1499967"/>
    <lineage>
        <taxon>Bacteria</taxon>
        <taxon>Candidatus Moduliflexota</taxon>
        <taxon>Candidatus Vecturitrichia</taxon>
        <taxon>Candidatus Vecturitrichales</taxon>
        <taxon>Candidatus Vecturitrichaceae</taxon>
        <taxon>Candidatus Vecturithrix</taxon>
    </lineage>
</organism>
<feature type="transmembrane region" description="Helical" evidence="6">
    <location>
        <begin position="330"/>
        <end position="349"/>
    </location>
</feature>
<feature type="transmembrane region" description="Helical" evidence="6">
    <location>
        <begin position="195"/>
        <end position="212"/>
    </location>
</feature>
<feature type="transmembrane region" description="Helical" evidence="6">
    <location>
        <begin position="139"/>
        <end position="158"/>
    </location>
</feature>
<evidence type="ECO:0000313" key="8">
    <source>
        <dbReference type="EMBL" id="GAK55726.1"/>
    </source>
</evidence>
<feature type="compositionally biased region" description="Basic residues" evidence="5">
    <location>
        <begin position="522"/>
        <end position="532"/>
    </location>
</feature>
<feature type="transmembrane region" description="Helical" evidence="6">
    <location>
        <begin position="105"/>
        <end position="127"/>
    </location>
</feature>